<dbReference type="Pfam" id="PF12796">
    <property type="entry name" value="Ank_2"/>
    <property type="match status" value="1"/>
</dbReference>
<proteinExistence type="predicted"/>
<dbReference type="PANTHER" id="PTHR24183:SF1">
    <property type="entry name" value="FIBRONECTIN TYPE 3 AND ANKYRIN REPEAT DOMAINS PROTEIN 1"/>
    <property type="match status" value="1"/>
</dbReference>
<dbReference type="Gene3D" id="1.25.40.20">
    <property type="entry name" value="Ankyrin repeat-containing domain"/>
    <property type="match status" value="1"/>
</dbReference>
<feature type="repeat" description="ANK" evidence="1">
    <location>
        <begin position="56"/>
        <end position="88"/>
    </location>
</feature>
<keyword evidence="1" id="KW-0040">ANK repeat</keyword>
<sequence length="137" mass="15250">QRKTSSNKQTSLKGRKFAAVNSQENLLHYFVTESDISTLQKILQNKKVNVNFMKEPGLSALHTACVLGDLDIVKLLMSYGADINLKSWSGLSPLQITSLFGHFDVAQYLMRNGAVMKDIQDGYSGDHKLMQSLIVCL</sequence>
<dbReference type="SUPFAM" id="SSF48403">
    <property type="entry name" value="Ankyrin repeat"/>
    <property type="match status" value="1"/>
</dbReference>
<organism evidence="2 3">
    <name type="scientific">Clytia hemisphaerica</name>
    <dbReference type="NCBI Taxonomy" id="252671"/>
    <lineage>
        <taxon>Eukaryota</taxon>
        <taxon>Metazoa</taxon>
        <taxon>Cnidaria</taxon>
        <taxon>Hydrozoa</taxon>
        <taxon>Hydroidolina</taxon>
        <taxon>Leptothecata</taxon>
        <taxon>Obeliida</taxon>
        <taxon>Clytiidae</taxon>
        <taxon>Clytia</taxon>
    </lineage>
</organism>
<dbReference type="EnsemblMetazoa" id="CLYHEMT024738.1">
    <property type="protein sequence ID" value="CLYHEMP024738.1"/>
    <property type="gene ID" value="CLYHEMG024738"/>
</dbReference>
<evidence type="ECO:0000313" key="2">
    <source>
        <dbReference type="EnsemblMetazoa" id="CLYHEMP024738.1"/>
    </source>
</evidence>
<dbReference type="GO" id="GO:0042981">
    <property type="term" value="P:regulation of apoptotic process"/>
    <property type="evidence" value="ECO:0007669"/>
    <property type="project" value="TreeGrafter"/>
</dbReference>
<dbReference type="Proteomes" id="UP000594262">
    <property type="component" value="Unplaced"/>
</dbReference>
<evidence type="ECO:0000256" key="1">
    <source>
        <dbReference type="PROSITE-ProRule" id="PRU00023"/>
    </source>
</evidence>
<evidence type="ECO:0000313" key="3">
    <source>
        <dbReference type="Proteomes" id="UP000594262"/>
    </source>
</evidence>
<dbReference type="SMART" id="SM00248">
    <property type="entry name" value="ANK"/>
    <property type="match status" value="3"/>
</dbReference>
<dbReference type="PROSITE" id="PS50088">
    <property type="entry name" value="ANK_REPEAT"/>
    <property type="match status" value="2"/>
</dbReference>
<feature type="repeat" description="ANK" evidence="1">
    <location>
        <begin position="89"/>
        <end position="121"/>
    </location>
</feature>
<reference evidence="2" key="1">
    <citation type="submission" date="2021-01" db="UniProtKB">
        <authorList>
            <consortium name="EnsemblMetazoa"/>
        </authorList>
    </citation>
    <scope>IDENTIFICATION</scope>
</reference>
<accession>A0A7M5XJM5</accession>
<dbReference type="PROSITE" id="PS50297">
    <property type="entry name" value="ANK_REP_REGION"/>
    <property type="match status" value="2"/>
</dbReference>
<protein>
    <submittedName>
        <fullName evidence="2">Uncharacterized protein</fullName>
    </submittedName>
</protein>
<dbReference type="PANTHER" id="PTHR24183">
    <property type="entry name" value="FIBRONECTIN TYPE 3 AND ANKYRIN REPEAT DOMAINS PROTEIN 1"/>
    <property type="match status" value="1"/>
</dbReference>
<name>A0A7M5XJM5_9CNID</name>
<keyword evidence="3" id="KW-1185">Reference proteome</keyword>
<dbReference type="GO" id="GO:0005634">
    <property type="term" value="C:nucleus"/>
    <property type="evidence" value="ECO:0007669"/>
    <property type="project" value="TreeGrafter"/>
</dbReference>
<dbReference type="InterPro" id="IPR036770">
    <property type="entry name" value="Ankyrin_rpt-contain_sf"/>
</dbReference>
<dbReference type="AlphaFoldDB" id="A0A7M5XJM5"/>
<dbReference type="OrthoDB" id="5966043at2759"/>
<dbReference type="InterPro" id="IPR002110">
    <property type="entry name" value="Ankyrin_rpt"/>
</dbReference>